<dbReference type="GO" id="GO:0016787">
    <property type="term" value="F:hydrolase activity"/>
    <property type="evidence" value="ECO:0007669"/>
    <property type="project" value="UniProtKB-KW"/>
</dbReference>
<evidence type="ECO:0000313" key="5">
    <source>
        <dbReference type="Proteomes" id="UP000254866"/>
    </source>
</evidence>
<dbReference type="Gene3D" id="3.90.1300.10">
    <property type="entry name" value="Amidase signature (AS) domain"/>
    <property type="match status" value="1"/>
</dbReference>
<accession>A0A370TXE4</accession>
<evidence type="ECO:0000256" key="1">
    <source>
        <dbReference type="ARBA" id="ARBA00009199"/>
    </source>
</evidence>
<name>A0A370TXE4_9HELO</name>
<dbReference type="InterPro" id="IPR036928">
    <property type="entry name" value="AS_sf"/>
</dbReference>
<sequence>MLPLTKWLVKDNPNVKYQGIESRCALKVRRDRYRLKYNRLWLSTGKDDGHPVDAILLPAAPGCPPPHGNSKYWSYTSQWNMLEYPGAAFPVTVVDPEIDVKDTSYVPRNDQDKFNYELYSPEWYTDAPIGLQLVARRFEVEKCLAILEVIERAMGRP</sequence>
<reference evidence="4 5" key="1">
    <citation type="journal article" date="2018" name="IMA Fungus">
        <title>IMA Genome-F 9: Draft genome sequence of Annulohypoxylon stygium, Aspergillus mulundensis, Berkeleyomyces basicola (syn. Thielaviopsis basicola), Ceratocystis smalleyi, two Cercospora beticola strains, Coleophoma cylindrospora, Fusarium fracticaudum, Phialophora cf. hyalina, and Morchella septimelata.</title>
        <authorList>
            <person name="Wingfield B.D."/>
            <person name="Bills G.F."/>
            <person name="Dong Y."/>
            <person name="Huang W."/>
            <person name="Nel W.J."/>
            <person name="Swalarsk-Parry B.S."/>
            <person name="Vaghefi N."/>
            <person name="Wilken P.M."/>
            <person name="An Z."/>
            <person name="de Beer Z.W."/>
            <person name="De Vos L."/>
            <person name="Chen L."/>
            <person name="Duong T.A."/>
            <person name="Gao Y."/>
            <person name="Hammerbacher A."/>
            <person name="Kikkert J.R."/>
            <person name="Li Y."/>
            <person name="Li H."/>
            <person name="Li K."/>
            <person name="Li Q."/>
            <person name="Liu X."/>
            <person name="Ma X."/>
            <person name="Naidoo K."/>
            <person name="Pethybridge S.J."/>
            <person name="Sun J."/>
            <person name="Steenkamp E.T."/>
            <person name="van der Nest M.A."/>
            <person name="van Wyk S."/>
            <person name="Wingfield M.J."/>
            <person name="Xiong C."/>
            <person name="Yue Q."/>
            <person name="Zhang X."/>
        </authorList>
    </citation>
    <scope>NUCLEOTIDE SEQUENCE [LARGE SCALE GENOMIC DNA]</scope>
    <source>
        <strain evidence="4 5">BP 5553</strain>
    </source>
</reference>
<organism evidence="4 5">
    <name type="scientific">Venustampulla echinocandica</name>
    <dbReference type="NCBI Taxonomy" id="2656787"/>
    <lineage>
        <taxon>Eukaryota</taxon>
        <taxon>Fungi</taxon>
        <taxon>Dikarya</taxon>
        <taxon>Ascomycota</taxon>
        <taxon>Pezizomycotina</taxon>
        <taxon>Leotiomycetes</taxon>
        <taxon>Helotiales</taxon>
        <taxon>Pleuroascaceae</taxon>
        <taxon>Venustampulla</taxon>
    </lineage>
</organism>
<keyword evidence="5" id="KW-1185">Reference proteome</keyword>
<dbReference type="InterPro" id="IPR023631">
    <property type="entry name" value="Amidase_dom"/>
</dbReference>
<evidence type="ECO:0000313" key="4">
    <source>
        <dbReference type="EMBL" id="RDL40205.1"/>
    </source>
</evidence>
<dbReference type="AlphaFoldDB" id="A0A370TXE4"/>
<dbReference type="GeneID" id="43593033"/>
<dbReference type="Proteomes" id="UP000254866">
    <property type="component" value="Unassembled WGS sequence"/>
</dbReference>
<dbReference type="PANTHER" id="PTHR46072">
    <property type="entry name" value="AMIDASE-RELATED-RELATED"/>
    <property type="match status" value="1"/>
</dbReference>
<dbReference type="Pfam" id="PF01425">
    <property type="entry name" value="Amidase"/>
    <property type="match status" value="1"/>
</dbReference>
<dbReference type="RefSeq" id="XP_031872861.1">
    <property type="nucleotide sequence ID" value="XM_032008807.1"/>
</dbReference>
<dbReference type="OrthoDB" id="6428749at2759"/>
<protein>
    <recommendedName>
        <fullName evidence="3">Amidase domain-containing protein</fullName>
    </recommendedName>
</protein>
<keyword evidence="2" id="KW-0378">Hydrolase</keyword>
<feature type="domain" description="Amidase" evidence="3">
    <location>
        <begin position="22"/>
        <end position="144"/>
    </location>
</feature>
<dbReference type="PANTHER" id="PTHR46072:SF4">
    <property type="entry name" value="AMIDASE C550.07-RELATED"/>
    <property type="match status" value="1"/>
</dbReference>
<comment type="caution">
    <text evidence="4">The sequence shown here is derived from an EMBL/GenBank/DDBJ whole genome shotgun (WGS) entry which is preliminary data.</text>
</comment>
<dbReference type="EMBL" id="NPIC01000001">
    <property type="protein sequence ID" value="RDL40205.1"/>
    <property type="molecule type" value="Genomic_DNA"/>
</dbReference>
<dbReference type="STRING" id="2656787.A0A370TXE4"/>
<proteinExistence type="inferred from homology"/>
<evidence type="ECO:0000259" key="3">
    <source>
        <dbReference type="Pfam" id="PF01425"/>
    </source>
</evidence>
<evidence type="ECO:0000256" key="2">
    <source>
        <dbReference type="ARBA" id="ARBA00022801"/>
    </source>
</evidence>
<gene>
    <name evidence="4" type="ORF">BP5553_00184</name>
</gene>
<comment type="similarity">
    <text evidence="1">Belongs to the amidase family.</text>
</comment>
<dbReference type="SUPFAM" id="SSF75304">
    <property type="entry name" value="Amidase signature (AS) enzymes"/>
    <property type="match status" value="1"/>
</dbReference>